<keyword evidence="1" id="KW-0472">Membrane</keyword>
<feature type="transmembrane region" description="Helical" evidence="1">
    <location>
        <begin position="6"/>
        <end position="26"/>
    </location>
</feature>
<reference evidence="2 3" key="1">
    <citation type="journal article" date="2015" name="Nature">
        <title>rRNA introns, odd ribosomes, and small enigmatic genomes across a large radiation of phyla.</title>
        <authorList>
            <person name="Brown C.T."/>
            <person name="Hug L.A."/>
            <person name="Thomas B.C."/>
            <person name="Sharon I."/>
            <person name="Castelle C.J."/>
            <person name="Singh A."/>
            <person name="Wilkins M.J."/>
            <person name="Williams K.H."/>
            <person name="Banfield J.F."/>
        </authorList>
    </citation>
    <scope>NUCLEOTIDE SEQUENCE [LARGE SCALE GENOMIC DNA]</scope>
</reference>
<evidence type="ECO:0000256" key="1">
    <source>
        <dbReference type="SAM" id="Phobius"/>
    </source>
</evidence>
<protein>
    <submittedName>
        <fullName evidence="2">Uncharacterized protein</fullName>
    </submittedName>
</protein>
<dbReference type="EMBL" id="LCRN01000004">
    <property type="protein sequence ID" value="KKW37015.1"/>
    <property type="molecule type" value="Genomic_DNA"/>
</dbReference>
<dbReference type="AlphaFoldDB" id="A0A0G1Y1I5"/>
<name>A0A0G1Y1I5_9BACT</name>
<keyword evidence="1" id="KW-1133">Transmembrane helix</keyword>
<accession>A0A0G1Y1I5</accession>
<feature type="transmembrane region" description="Helical" evidence="1">
    <location>
        <begin position="33"/>
        <end position="53"/>
    </location>
</feature>
<organism evidence="2 3">
    <name type="scientific">Candidatus Uhrbacteria bacterium GW2011_GWC2_53_7</name>
    <dbReference type="NCBI Taxonomy" id="1618986"/>
    <lineage>
        <taxon>Bacteria</taxon>
        <taxon>Candidatus Uhriibacteriota</taxon>
    </lineage>
</organism>
<comment type="caution">
    <text evidence="2">The sequence shown here is derived from an EMBL/GenBank/DDBJ whole genome shotgun (WGS) entry which is preliminary data.</text>
</comment>
<feature type="transmembrane region" description="Helical" evidence="1">
    <location>
        <begin position="73"/>
        <end position="92"/>
    </location>
</feature>
<keyword evidence="1" id="KW-0812">Transmembrane</keyword>
<sequence length="102" mass="10637">MELTLGLQMISVGVILVALGLGIVMAGAMIGAVPSSVGVVLSIIGLVETVVTISSTENPWEDLMEAFRNPTTWPAFATAVLIFIGIVGNAIHDAKTKTKTKK</sequence>
<evidence type="ECO:0000313" key="3">
    <source>
        <dbReference type="Proteomes" id="UP000033865"/>
    </source>
</evidence>
<gene>
    <name evidence="2" type="ORF">UY82_C0004G0010</name>
</gene>
<proteinExistence type="predicted"/>
<evidence type="ECO:0000313" key="2">
    <source>
        <dbReference type="EMBL" id="KKW37015.1"/>
    </source>
</evidence>
<dbReference type="Proteomes" id="UP000033865">
    <property type="component" value="Unassembled WGS sequence"/>
</dbReference>